<dbReference type="Proteomes" id="UP000269708">
    <property type="component" value="Unassembled WGS sequence"/>
</dbReference>
<accession>A0A3N4V9W1</accession>
<dbReference type="Pfam" id="PF02566">
    <property type="entry name" value="OsmC"/>
    <property type="match status" value="1"/>
</dbReference>
<dbReference type="RefSeq" id="WP_123769954.1">
    <property type="nucleotide sequence ID" value="NZ_RKQN01000002.1"/>
</dbReference>
<dbReference type="InterPro" id="IPR015946">
    <property type="entry name" value="KH_dom-like_a/b"/>
</dbReference>
<sequence>MSEHTASIRWSRDGRPFDYRHYGRDHQWLFDGGQRVPASAAPDYLGNPAAVDPEEALVAAISSCHMLTLLAIAAKKGLTVDRYEDDAVGTLEKNAEGKLAVTRVVLRPRIVFGDGAEPDAGALARLHAQAHAHCFIANSVRTEIRIEAR</sequence>
<proteinExistence type="predicted"/>
<dbReference type="InterPro" id="IPR052707">
    <property type="entry name" value="OsmC_Ohr_Peroxiredoxin"/>
</dbReference>
<dbReference type="SUPFAM" id="SSF82784">
    <property type="entry name" value="OsmC-like"/>
    <property type="match status" value="1"/>
</dbReference>
<dbReference type="AlphaFoldDB" id="A0A3N4V9W1"/>
<keyword evidence="2" id="KW-1185">Reference proteome</keyword>
<dbReference type="EMBL" id="RKQN01000002">
    <property type="protein sequence ID" value="RPE79772.1"/>
    <property type="molecule type" value="Genomic_DNA"/>
</dbReference>
<gene>
    <name evidence="1" type="ORF">EDC50_1598</name>
</gene>
<dbReference type="InterPro" id="IPR036102">
    <property type="entry name" value="OsmC/Ohrsf"/>
</dbReference>
<protein>
    <submittedName>
        <fullName evidence="1">Organic hydroperoxide reductase OsmC/OhrA</fullName>
    </submittedName>
</protein>
<evidence type="ECO:0000313" key="1">
    <source>
        <dbReference type="EMBL" id="RPE79772.1"/>
    </source>
</evidence>
<evidence type="ECO:0000313" key="2">
    <source>
        <dbReference type="Proteomes" id="UP000269708"/>
    </source>
</evidence>
<reference evidence="1 2" key="1">
    <citation type="submission" date="2018-11" db="EMBL/GenBank/DDBJ databases">
        <title>Genomic Encyclopedia of Type Strains, Phase IV (KMG-IV): sequencing the most valuable type-strain genomes for metagenomic binning, comparative biology and taxonomic classification.</title>
        <authorList>
            <person name="Goeker M."/>
        </authorList>
    </citation>
    <scope>NUCLEOTIDE SEQUENCE [LARGE SCALE GENOMIC DNA]</scope>
    <source>
        <strain evidence="1 2">DSM 25623</strain>
    </source>
</reference>
<name>A0A3N4V9W1_9GAMM</name>
<dbReference type="Gene3D" id="3.30.300.20">
    <property type="match status" value="1"/>
</dbReference>
<dbReference type="InterPro" id="IPR003718">
    <property type="entry name" value="OsmC/Ohr_fam"/>
</dbReference>
<dbReference type="OrthoDB" id="9795405at2"/>
<organism evidence="1 2">
    <name type="scientific">Vulcaniibacterium tengchongense</name>
    <dbReference type="NCBI Taxonomy" id="1273429"/>
    <lineage>
        <taxon>Bacteria</taxon>
        <taxon>Pseudomonadati</taxon>
        <taxon>Pseudomonadota</taxon>
        <taxon>Gammaproteobacteria</taxon>
        <taxon>Lysobacterales</taxon>
        <taxon>Lysobacteraceae</taxon>
        <taxon>Vulcaniibacterium</taxon>
    </lineage>
</organism>
<dbReference type="PANTHER" id="PTHR42830">
    <property type="entry name" value="OSMOTICALLY INDUCIBLE FAMILY PROTEIN"/>
    <property type="match status" value="1"/>
</dbReference>
<comment type="caution">
    <text evidence="1">The sequence shown here is derived from an EMBL/GenBank/DDBJ whole genome shotgun (WGS) entry which is preliminary data.</text>
</comment>
<dbReference type="PANTHER" id="PTHR42830:SF2">
    <property type="entry name" value="OSMC_OHR FAMILY PROTEIN"/>
    <property type="match status" value="1"/>
</dbReference>